<dbReference type="NCBIfam" id="NF037970">
    <property type="entry name" value="vanZ_1"/>
    <property type="match status" value="1"/>
</dbReference>
<feature type="domain" description="VanZ-like" evidence="2">
    <location>
        <begin position="54"/>
        <end position="135"/>
    </location>
</feature>
<dbReference type="HOGENOM" id="CLU_096028_2_3_10"/>
<gene>
    <name evidence="3" type="ORF">NIASO_13715</name>
</gene>
<keyword evidence="1" id="KW-0812">Transmembrane</keyword>
<reference evidence="3 4" key="1">
    <citation type="submission" date="2013-12" db="EMBL/GenBank/DDBJ databases">
        <authorList>
            <consortium name="DOE Joint Genome Institute"/>
            <person name="Eisen J."/>
            <person name="Huntemann M."/>
            <person name="Han J."/>
            <person name="Chen A."/>
            <person name="Kyrpides N."/>
            <person name="Mavromatis K."/>
            <person name="Markowitz V."/>
            <person name="Palaniappan K."/>
            <person name="Ivanova N."/>
            <person name="Schaumberg A."/>
            <person name="Pati A."/>
            <person name="Liolios K."/>
            <person name="Nordberg H.P."/>
            <person name="Cantor M.N."/>
            <person name="Hua S.X."/>
            <person name="Woyke T."/>
        </authorList>
    </citation>
    <scope>NUCLEOTIDE SEQUENCE [LARGE SCALE GENOMIC DNA]</scope>
    <source>
        <strain evidence="4">DSM 19437</strain>
    </source>
</reference>
<dbReference type="InterPro" id="IPR006976">
    <property type="entry name" value="VanZ-like"/>
</dbReference>
<dbReference type="Proteomes" id="UP000003586">
    <property type="component" value="Chromosome"/>
</dbReference>
<dbReference type="KEGG" id="nso:NIASO_13715"/>
<dbReference type="OrthoDB" id="1524985at2"/>
<organism evidence="3 4">
    <name type="scientific">Niabella soli DSM 19437</name>
    <dbReference type="NCBI Taxonomy" id="929713"/>
    <lineage>
        <taxon>Bacteria</taxon>
        <taxon>Pseudomonadati</taxon>
        <taxon>Bacteroidota</taxon>
        <taxon>Chitinophagia</taxon>
        <taxon>Chitinophagales</taxon>
        <taxon>Chitinophagaceae</taxon>
        <taxon>Niabella</taxon>
    </lineage>
</organism>
<dbReference type="eggNOG" id="COG5652">
    <property type="taxonomic scope" value="Bacteria"/>
</dbReference>
<evidence type="ECO:0000313" key="4">
    <source>
        <dbReference type="Proteomes" id="UP000003586"/>
    </source>
</evidence>
<dbReference type="PANTHER" id="PTHR28008">
    <property type="entry name" value="DOMAIN PROTEIN, PUTATIVE (AFU_ORTHOLOGUE AFUA_3G10980)-RELATED"/>
    <property type="match status" value="1"/>
</dbReference>
<protein>
    <recommendedName>
        <fullName evidence="2">VanZ-like domain-containing protein</fullName>
    </recommendedName>
</protein>
<feature type="transmembrane region" description="Helical" evidence="1">
    <location>
        <begin position="60"/>
        <end position="77"/>
    </location>
</feature>
<dbReference type="PANTHER" id="PTHR28008:SF1">
    <property type="entry name" value="DOMAIN PROTEIN, PUTATIVE (AFU_ORTHOLOGUE AFUA_3G10980)-RELATED"/>
    <property type="match status" value="1"/>
</dbReference>
<accession>W0F7H4</accession>
<proteinExistence type="predicted"/>
<dbReference type="STRING" id="929713.NIASO_13715"/>
<keyword evidence="4" id="KW-1185">Reference proteome</keyword>
<keyword evidence="1" id="KW-0472">Membrane</keyword>
<sequence length="142" mass="16051">MSHLLPCSKWLFLTPANIVKKKFILIIALVYFIITVILLTLPGADFPQENFLTKIHFDKWVHIGMFALLVFLWDAWLSGGKEAAPFKKFITVGIVALIYGIVMEFVQRYWVPGRSFDVTDMIADGVGCVIGLAASKYLLKKK</sequence>
<evidence type="ECO:0000259" key="2">
    <source>
        <dbReference type="Pfam" id="PF04892"/>
    </source>
</evidence>
<evidence type="ECO:0000313" key="3">
    <source>
        <dbReference type="EMBL" id="AHF17753.1"/>
    </source>
</evidence>
<keyword evidence="1" id="KW-1133">Transmembrane helix</keyword>
<feature type="transmembrane region" description="Helical" evidence="1">
    <location>
        <begin position="122"/>
        <end position="139"/>
    </location>
</feature>
<dbReference type="AlphaFoldDB" id="W0F7H4"/>
<feature type="transmembrane region" description="Helical" evidence="1">
    <location>
        <begin position="23"/>
        <end position="40"/>
    </location>
</feature>
<dbReference type="EMBL" id="CP007035">
    <property type="protein sequence ID" value="AHF17753.1"/>
    <property type="molecule type" value="Genomic_DNA"/>
</dbReference>
<name>W0F7H4_9BACT</name>
<evidence type="ECO:0000256" key="1">
    <source>
        <dbReference type="SAM" id="Phobius"/>
    </source>
</evidence>
<feature type="transmembrane region" description="Helical" evidence="1">
    <location>
        <begin position="89"/>
        <end position="110"/>
    </location>
</feature>
<dbReference type="Pfam" id="PF04892">
    <property type="entry name" value="VanZ"/>
    <property type="match status" value="1"/>
</dbReference>